<feature type="domain" description="ChrB N-terminal" evidence="2">
    <location>
        <begin position="22"/>
        <end position="151"/>
    </location>
</feature>
<dbReference type="InterPro" id="IPR046858">
    <property type="entry name" value="ChrB_N"/>
</dbReference>
<proteinExistence type="predicted"/>
<reference evidence="3" key="1">
    <citation type="journal article" date="2010" name="Nature">
        <title>The dynamic genome of Hydra.</title>
        <authorList>
            <person name="Chapman J.A."/>
            <person name="Kirkness E.F."/>
            <person name="Simakov O."/>
            <person name="Hampson S.E."/>
            <person name="Mitros T."/>
            <person name="Weinmaier T."/>
            <person name="Rattei T."/>
            <person name="Balasubramanian P.G."/>
            <person name="Borman J."/>
            <person name="Busam D."/>
            <person name="Disbennett K."/>
            <person name="Pfannkoch C."/>
            <person name="Sumin N."/>
            <person name="Sutton G."/>
            <person name="Viswanathan L."/>
            <person name="Walenz B."/>
            <person name="Goodstein D.M."/>
            <person name="Hellsten U."/>
            <person name="Kawashima T."/>
            <person name="Prochnik S.E."/>
            <person name="Putnam N.H."/>
            <person name="Shu S."/>
            <person name="Blumberg B."/>
            <person name="Dana C.E."/>
            <person name="Gee L."/>
            <person name="Kibler D.F."/>
            <person name="Law L."/>
            <person name="Lindgens D."/>
            <person name="Martinez D.E."/>
            <person name="Peng J."/>
            <person name="Wigge P.A."/>
            <person name="Bertulat B."/>
            <person name="Guder C."/>
            <person name="Nakamura Y."/>
            <person name="Ozbek S."/>
            <person name="Watanabe H."/>
            <person name="Khalturin K."/>
            <person name="Hemmrich G."/>
            <person name="Franke A."/>
            <person name="Augustin R."/>
            <person name="Fraune S."/>
            <person name="Hayakawa E."/>
            <person name="Hayakawa S."/>
            <person name="Hirose M."/>
            <person name="Hwang J."/>
            <person name="Ikeo K."/>
            <person name="Nishimiya-Fujisawa C."/>
            <person name="Ogura A."/>
            <person name="Takahashi T."/>
            <person name="Steinmetz P.R."/>
            <person name="Zhang X."/>
            <person name="Aufschnaiter R."/>
            <person name="Eder M.K."/>
            <person name="Gorny A.K."/>
            <person name="Salvenmoser W."/>
            <person name="Heimberg A.M."/>
            <person name="Wheeler B.M."/>
            <person name="Peterson K.J."/>
            <person name="Boettger A."/>
            <person name="Tischler P."/>
            <person name="Wolf A."/>
            <person name="Gojobori T."/>
            <person name="Remington K.A."/>
            <person name="Strausberg R.L."/>
            <person name="Venter J."/>
            <person name="Technau U."/>
            <person name="Hobmayer B."/>
            <person name="Bosch T.C."/>
            <person name="Holstein T.W."/>
            <person name="Fujisawa T."/>
            <person name="Bode H.R."/>
            <person name="David C.N."/>
            <person name="Rokhsar D.S."/>
            <person name="Steele R.E."/>
        </authorList>
    </citation>
    <scope>NUCLEOTIDE SEQUENCE</scope>
</reference>
<dbReference type="Pfam" id="PF09828">
    <property type="entry name" value="ChrB_C"/>
    <property type="match status" value="1"/>
</dbReference>
<name>C9YAK6_CURXX</name>
<evidence type="ECO:0000259" key="1">
    <source>
        <dbReference type="Pfam" id="PF09828"/>
    </source>
</evidence>
<protein>
    <submittedName>
        <fullName evidence="3">Protein chrB</fullName>
    </submittedName>
</protein>
<accession>C9YAK6</accession>
<dbReference type="EMBL" id="FN543104">
    <property type="protein sequence ID" value="CBA29324.1"/>
    <property type="molecule type" value="Genomic_DNA"/>
</dbReference>
<organism evidence="3">
    <name type="scientific">Curvibacter symbiont subsp. Hydra magnipapillata</name>
    <dbReference type="NCBI Taxonomy" id="667019"/>
    <lineage>
        <taxon>Bacteria</taxon>
        <taxon>Pseudomonadati</taxon>
        <taxon>Pseudomonadota</taxon>
        <taxon>Betaproteobacteria</taxon>
        <taxon>Burkholderiales</taxon>
        <taxon>Comamonadaceae</taxon>
        <taxon>Curvibacter</taxon>
    </lineage>
</organism>
<dbReference type="InterPro" id="IPR018634">
    <property type="entry name" value="ChrB_C"/>
</dbReference>
<evidence type="ECO:0000313" key="3">
    <source>
        <dbReference type="EMBL" id="CBA29324.1"/>
    </source>
</evidence>
<gene>
    <name evidence="3" type="primary">chrB1</name>
    <name evidence="3" type="ORF">Csp_A11570</name>
</gene>
<dbReference type="Pfam" id="PF20229">
    <property type="entry name" value="ChrB_N"/>
    <property type="match status" value="1"/>
</dbReference>
<feature type="domain" description="ChrB C-terminal" evidence="1">
    <location>
        <begin position="181"/>
        <end position="308"/>
    </location>
</feature>
<evidence type="ECO:0000259" key="2">
    <source>
        <dbReference type="Pfam" id="PF20229"/>
    </source>
</evidence>
<dbReference type="AlphaFoldDB" id="C9YAK6"/>
<sequence length="319" mass="34925">MNCMIYWLLLVISLPTENANARMRAWRALKASGAAVLRDGVYLMPEREACRQVLEGVASEVVASGGMAYVMTTVGPQNTDFTFLFDRSSEFAALVQDIKKMHSSLSDDSANDVSKQTRKLRKAFAALVEIDFFGSEAKKQTEAALLELEADVARILSPDEPHATIGAIATLNRAEYIGKTWATRARPWVDRLACAWLIRRHIDPQAKILWLASPKDCPKKALSFDFDGATFSHTGAKVSFEVMLASFSLNTPALQQLGHLVHYLDVGGLQPPEASGIESVLAGMREAITDDDQLLHAACAVFDGLLHTFSKEKSTDAGH</sequence>